<protein>
    <submittedName>
        <fullName evidence="3">Ankyrin repeat-containing domain protein</fullName>
    </submittedName>
</protein>
<organism evidence="3 4">
    <name type="scientific">Clohesyomyces aquaticus</name>
    <dbReference type="NCBI Taxonomy" id="1231657"/>
    <lineage>
        <taxon>Eukaryota</taxon>
        <taxon>Fungi</taxon>
        <taxon>Dikarya</taxon>
        <taxon>Ascomycota</taxon>
        <taxon>Pezizomycotina</taxon>
        <taxon>Dothideomycetes</taxon>
        <taxon>Pleosporomycetidae</taxon>
        <taxon>Pleosporales</taxon>
        <taxon>Lindgomycetaceae</taxon>
        <taxon>Clohesyomyces</taxon>
    </lineage>
</organism>
<reference evidence="3 4" key="1">
    <citation type="submission" date="2016-07" db="EMBL/GenBank/DDBJ databases">
        <title>Pervasive Adenine N6-methylation of Active Genes in Fungi.</title>
        <authorList>
            <consortium name="DOE Joint Genome Institute"/>
            <person name="Mondo S.J."/>
            <person name="Dannebaum R.O."/>
            <person name="Kuo R.C."/>
            <person name="Labutti K."/>
            <person name="Haridas S."/>
            <person name="Kuo A."/>
            <person name="Salamov A."/>
            <person name="Ahrendt S.R."/>
            <person name="Lipzen A."/>
            <person name="Sullivan W."/>
            <person name="Andreopoulos W.B."/>
            <person name="Clum A."/>
            <person name="Lindquist E."/>
            <person name="Daum C."/>
            <person name="Ramamoorthy G.K."/>
            <person name="Gryganskyi A."/>
            <person name="Culley D."/>
            <person name="Magnuson J.K."/>
            <person name="James T.Y."/>
            <person name="O'Malley M.A."/>
            <person name="Stajich J.E."/>
            <person name="Spatafora J.W."/>
            <person name="Visel A."/>
            <person name="Grigoriev I.V."/>
        </authorList>
    </citation>
    <scope>NUCLEOTIDE SEQUENCE [LARGE SCALE GENOMIC DNA]</scope>
    <source>
        <strain evidence="3 4">CBS 115471</strain>
    </source>
</reference>
<keyword evidence="4" id="KW-1185">Reference proteome</keyword>
<evidence type="ECO:0000313" key="3">
    <source>
        <dbReference type="EMBL" id="ORY17143.1"/>
    </source>
</evidence>
<comment type="caution">
    <text evidence="3">The sequence shown here is derived from an EMBL/GenBank/DDBJ whole genome shotgun (WGS) entry which is preliminary data.</text>
</comment>
<dbReference type="Gene3D" id="1.25.40.20">
    <property type="entry name" value="Ankyrin repeat-containing domain"/>
    <property type="match status" value="1"/>
</dbReference>
<accession>A0A1Y2A3P2</accession>
<dbReference type="EMBL" id="MCFA01000014">
    <property type="protein sequence ID" value="ORY17143.1"/>
    <property type="molecule type" value="Genomic_DNA"/>
</dbReference>
<keyword evidence="2" id="KW-0040">ANK repeat</keyword>
<feature type="non-terminal residue" evidence="3">
    <location>
        <position position="103"/>
    </location>
</feature>
<gene>
    <name evidence="3" type="ORF">BCR34DRAFT_458859</name>
</gene>
<dbReference type="OrthoDB" id="20872at2759"/>
<dbReference type="InterPro" id="IPR002110">
    <property type="entry name" value="Ankyrin_rpt"/>
</dbReference>
<evidence type="ECO:0000256" key="2">
    <source>
        <dbReference type="ARBA" id="ARBA00023043"/>
    </source>
</evidence>
<keyword evidence="1" id="KW-0677">Repeat</keyword>
<proteinExistence type="predicted"/>
<dbReference type="Proteomes" id="UP000193144">
    <property type="component" value="Unassembled WGS sequence"/>
</dbReference>
<dbReference type="Pfam" id="PF12796">
    <property type="entry name" value="Ank_2"/>
    <property type="match status" value="1"/>
</dbReference>
<dbReference type="PANTHER" id="PTHR24171">
    <property type="entry name" value="ANKYRIN REPEAT DOMAIN-CONTAINING PROTEIN 39-RELATED"/>
    <property type="match status" value="1"/>
</dbReference>
<evidence type="ECO:0000256" key="1">
    <source>
        <dbReference type="ARBA" id="ARBA00022737"/>
    </source>
</evidence>
<name>A0A1Y2A3P2_9PLEO</name>
<dbReference type="SUPFAM" id="SSF48403">
    <property type="entry name" value="Ankyrin repeat"/>
    <property type="match status" value="1"/>
</dbReference>
<dbReference type="AlphaFoldDB" id="A0A1Y2A3P2"/>
<feature type="non-terminal residue" evidence="3">
    <location>
        <position position="1"/>
    </location>
</feature>
<sequence>LLDLGLSIEEEGRFGSSLRVACFMDHRSVASLLLQRGALMDAQGKFGTALAAAAMRGCTGTTLLLIEQGADIELCASYEIDSPLFAIRNGHVAVVKLLVEAGA</sequence>
<evidence type="ECO:0000313" key="4">
    <source>
        <dbReference type="Proteomes" id="UP000193144"/>
    </source>
</evidence>
<dbReference type="InterPro" id="IPR036770">
    <property type="entry name" value="Ankyrin_rpt-contain_sf"/>
</dbReference>